<dbReference type="Proteomes" id="UP000298663">
    <property type="component" value="Unassembled WGS sequence"/>
</dbReference>
<proteinExistence type="predicted"/>
<reference evidence="5 6" key="2">
    <citation type="journal article" date="2019" name="G3 (Bethesda)">
        <title>Hybrid Assembly of the Genome of the Entomopathogenic Nematode Steinernema carpocapsae Identifies the X-Chromosome.</title>
        <authorList>
            <person name="Serra L."/>
            <person name="Macchietto M."/>
            <person name="Macias-Munoz A."/>
            <person name="McGill C.J."/>
            <person name="Rodriguez I.M."/>
            <person name="Rodriguez B."/>
            <person name="Murad R."/>
            <person name="Mortazavi A."/>
        </authorList>
    </citation>
    <scope>NUCLEOTIDE SEQUENCE [LARGE SCALE GENOMIC DNA]</scope>
    <source>
        <strain evidence="5 6">ALL</strain>
    </source>
</reference>
<sequence>MWTTAKNNKVTQTLLLSYSNEQVVCGAYRSCRDHYLQGSFDNGVFEIQQGESYLINCEFPRQNGGLLAVTTIVHSALSKWHLVTKNETVGYQIQNREVLSALIRDSDFCEQTLYVQWQGYEYEAPLLIESVQGVQRVFEKSRRNEEIAINLIGAEAGVLHLFPDLSDFTNQSAYVRSSLLRCSQNVLENPTCLFTFNKEDADGLTVNFFENLTSMEFSFRTDKPTMPFVRVHLDNRPNINVDLIDGYLLTVNHLIHPIKLLADGQWHKFRLLYPQMDIYIDDAKTAIKISAEVNAKIKHVEIAFSGEMTALVLNEKDMVCNDTKLTSVGKISYHSTPNVINDICPAYEENYCNCKAPNSVVAGDLYSRAKCDKGFLKDGYHLSRSPRQLSFFYTTRYHTYATVSVLFKSYADTGLIFFGASEADPSVPGVVKTQVYFENTVMQAAICHPKSDGTEKCRSCSITEPNGFKTSVWTRVSMFNYKDYHYLTVNEKICQLSPEEGYSRVYEIYKLNKPLKDESALFVGGTFYAKSRGPWQYATRVFQDHFREVTKEKPQSLEGCVGEIRINGVRLDLDDVYETQLNSILKEPKTEAFSMTKGCIDCAIAHVNCHGTACLPSPIFDQSKDLPPVCACEDIYTVTDATSGSCRVPQNKAGDTLLSPSILLSHPTAGEVRVYTLPSNRRAKLQRFWMILTFPTENAELKTIIDLTSLTVSVGDYGRQVVIVLDSSIRQEFIVDPFDERAHLLAIKKTPSIGSNEGKATIQLDNEIRQVPNIDFMEYPVENIAIYPIQMPPKGSSRKGCIMDIGISHKMTDGSVPRDNQQVAKQIDWKEYVLYHLQNSEFSYYKSLISLNECGIRDPSLWSRGTTSYGVVGDYDPKGFSLTSPLGAAYSWFWILLTVATIILALILCVCCVFCLCGSTQRKTHGKATKNGMNGSAHHSDYPSDRSVFLETPEPLLDYAAKDSSGIEAPKSPSGTSKAPLVRPEDV</sequence>
<dbReference type="EMBL" id="AZBU02000002">
    <property type="protein sequence ID" value="TKR97002.1"/>
    <property type="molecule type" value="Genomic_DNA"/>
</dbReference>
<keyword evidence="3" id="KW-0472">Membrane</keyword>
<protein>
    <recommendedName>
        <fullName evidence="4">Laminin G domain-containing protein</fullName>
    </recommendedName>
</protein>
<keyword evidence="3" id="KW-0812">Transmembrane</keyword>
<dbReference type="SUPFAM" id="SSF49899">
    <property type="entry name" value="Concanavalin A-like lectins/glucanases"/>
    <property type="match status" value="1"/>
</dbReference>
<dbReference type="Pfam" id="PF26430">
    <property type="entry name" value="ConA_BAM2"/>
    <property type="match status" value="1"/>
</dbReference>
<name>A0A4U5PJU2_STECR</name>
<dbReference type="PROSITE" id="PS50025">
    <property type="entry name" value="LAM_G_DOMAIN"/>
    <property type="match status" value="1"/>
</dbReference>
<feature type="region of interest" description="Disordered" evidence="2">
    <location>
        <begin position="926"/>
        <end position="945"/>
    </location>
</feature>
<dbReference type="InterPro" id="IPR058815">
    <property type="entry name" value="ConA_BAM2-like"/>
</dbReference>
<evidence type="ECO:0000313" key="5">
    <source>
        <dbReference type="EMBL" id="TKR97002.1"/>
    </source>
</evidence>
<dbReference type="Gene3D" id="2.60.120.200">
    <property type="match status" value="1"/>
</dbReference>
<dbReference type="OrthoDB" id="5842451at2759"/>
<evidence type="ECO:0000256" key="2">
    <source>
        <dbReference type="SAM" id="MobiDB-lite"/>
    </source>
</evidence>
<feature type="region of interest" description="Disordered" evidence="2">
    <location>
        <begin position="964"/>
        <end position="987"/>
    </location>
</feature>
<feature type="transmembrane region" description="Helical" evidence="3">
    <location>
        <begin position="892"/>
        <end position="917"/>
    </location>
</feature>
<gene>
    <name evidence="5" type="ORF">L596_010933</name>
</gene>
<keyword evidence="3" id="KW-1133">Transmembrane helix</keyword>
<evidence type="ECO:0000256" key="3">
    <source>
        <dbReference type="SAM" id="Phobius"/>
    </source>
</evidence>
<dbReference type="AlphaFoldDB" id="A0A4U5PJU2"/>
<evidence type="ECO:0000256" key="1">
    <source>
        <dbReference type="PROSITE-ProRule" id="PRU00122"/>
    </source>
</evidence>
<comment type="caution">
    <text evidence="1">Lacks conserved residue(s) required for the propagation of feature annotation.</text>
</comment>
<accession>A0A4U5PJU2</accession>
<organism evidence="5 6">
    <name type="scientific">Steinernema carpocapsae</name>
    <name type="common">Entomopathogenic nematode</name>
    <dbReference type="NCBI Taxonomy" id="34508"/>
    <lineage>
        <taxon>Eukaryota</taxon>
        <taxon>Metazoa</taxon>
        <taxon>Ecdysozoa</taxon>
        <taxon>Nematoda</taxon>
        <taxon>Chromadorea</taxon>
        <taxon>Rhabditida</taxon>
        <taxon>Tylenchina</taxon>
        <taxon>Panagrolaimomorpha</taxon>
        <taxon>Strongyloidoidea</taxon>
        <taxon>Steinernematidae</taxon>
        <taxon>Steinernema</taxon>
    </lineage>
</organism>
<evidence type="ECO:0000313" key="6">
    <source>
        <dbReference type="Proteomes" id="UP000298663"/>
    </source>
</evidence>
<feature type="domain" description="Laminin G" evidence="4">
    <location>
        <begin position="378"/>
        <end position="599"/>
    </location>
</feature>
<evidence type="ECO:0000259" key="4">
    <source>
        <dbReference type="PROSITE" id="PS50025"/>
    </source>
</evidence>
<reference evidence="5 6" key="1">
    <citation type="journal article" date="2015" name="Genome Biol.">
        <title>Comparative genomics of Steinernema reveals deeply conserved gene regulatory networks.</title>
        <authorList>
            <person name="Dillman A.R."/>
            <person name="Macchietto M."/>
            <person name="Porter C.F."/>
            <person name="Rogers A."/>
            <person name="Williams B."/>
            <person name="Antoshechkin I."/>
            <person name="Lee M.M."/>
            <person name="Goodwin Z."/>
            <person name="Lu X."/>
            <person name="Lewis E.E."/>
            <person name="Goodrich-Blair H."/>
            <person name="Stock S.P."/>
            <person name="Adams B.J."/>
            <person name="Sternberg P.W."/>
            <person name="Mortazavi A."/>
        </authorList>
    </citation>
    <scope>NUCLEOTIDE SEQUENCE [LARGE SCALE GENOMIC DNA]</scope>
    <source>
        <strain evidence="5 6">ALL</strain>
    </source>
</reference>
<keyword evidence="6" id="KW-1185">Reference proteome</keyword>
<dbReference type="InterPro" id="IPR013320">
    <property type="entry name" value="ConA-like_dom_sf"/>
</dbReference>
<dbReference type="InterPro" id="IPR001791">
    <property type="entry name" value="Laminin_G"/>
</dbReference>
<comment type="caution">
    <text evidence="5">The sequence shown here is derived from an EMBL/GenBank/DDBJ whole genome shotgun (WGS) entry which is preliminary data.</text>
</comment>